<dbReference type="SUPFAM" id="SSF55781">
    <property type="entry name" value="GAF domain-like"/>
    <property type="match status" value="1"/>
</dbReference>
<dbReference type="InterPro" id="IPR005561">
    <property type="entry name" value="ANTAR"/>
</dbReference>
<dbReference type="GO" id="GO:0016301">
    <property type="term" value="F:kinase activity"/>
    <property type="evidence" value="ECO:0007669"/>
    <property type="project" value="UniProtKB-KW"/>
</dbReference>
<dbReference type="InterPro" id="IPR011006">
    <property type="entry name" value="CheY-like_superfamily"/>
</dbReference>
<protein>
    <submittedName>
        <fullName evidence="6">GAF domain-containing protein</fullName>
    </submittedName>
</protein>
<evidence type="ECO:0000256" key="2">
    <source>
        <dbReference type="ARBA" id="ARBA00022777"/>
    </source>
</evidence>
<evidence type="ECO:0000313" key="7">
    <source>
        <dbReference type="Proteomes" id="UP000316096"/>
    </source>
</evidence>
<feature type="domain" description="ANTAR" evidence="5">
    <location>
        <begin position="172"/>
        <end position="233"/>
    </location>
</feature>
<dbReference type="OrthoDB" id="3683444at2"/>
<keyword evidence="7" id="KW-1185">Reference proteome</keyword>
<dbReference type="SMART" id="SM00065">
    <property type="entry name" value="GAF"/>
    <property type="match status" value="1"/>
</dbReference>
<dbReference type="RefSeq" id="WP_141955737.1">
    <property type="nucleotide sequence ID" value="NZ_VFOZ01000001.1"/>
</dbReference>
<keyword evidence="1" id="KW-0808">Transferase</keyword>
<dbReference type="Gene3D" id="3.30.450.40">
    <property type="match status" value="1"/>
</dbReference>
<evidence type="ECO:0000256" key="4">
    <source>
        <dbReference type="ARBA" id="ARBA00023163"/>
    </source>
</evidence>
<dbReference type="InterPro" id="IPR036388">
    <property type="entry name" value="WH-like_DNA-bd_sf"/>
</dbReference>
<dbReference type="InterPro" id="IPR029016">
    <property type="entry name" value="GAF-like_dom_sf"/>
</dbReference>
<dbReference type="SUPFAM" id="SSF52172">
    <property type="entry name" value="CheY-like"/>
    <property type="match status" value="1"/>
</dbReference>
<sequence length="250" mass="27563">MSTTVPRESALTAAFIDIADTMVADYDLIEVAHRLSRHCVDLLDVAAAGLLLADGQGRLGVLASSNEQARLIELFQSQAEGQGPCLECFHTGKAVSAVDLSRWWERWPRFVREARRLSFQTVHALPMLLREHTVGTLNLFRTGITPLSAEDLALGQALADITTIAILQERALAHTESLVEQLQGALNSRVIIEQAKGVLSRHGRVSVDDAFKALRGYARAHNVFLAELAREVVSDEDQALEVFRFAQKVR</sequence>
<dbReference type="Proteomes" id="UP000316096">
    <property type="component" value="Unassembled WGS sequence"/>
</dbReference>
<dbReference type="Gene3D" id="1.10.10.10">
    <property type="entry name" value="Winged helix-like DNA-binding domain superfamily/Winged helix DNA-binding domain"/>
    <property type="match status" value="1"/>
</dbReference>
<keyword evidence="3" id="KW-0805">Transcription regulation</keyword>
<dbReference type="PROSITE" id="PS50921">
    <property type="entry name" value="ANTAR"/>
    <property type="match status" value="1"/>
</dbReference>
<dbReference type="Pfam" id="PF03861">
    <property type="entry name" value="ANTAR"/>
    <property type="match status" value="1"/>
</dbReference>
<organism evidence="6 7">
    <name type="scientific">Actinoallomurus bryophytorum</name>
    <dbReference type="NCBI Taxonomy" id="1490222"/>
    <lineage>
        <taxon>Bacteria</taxon>
        <taxon>Bacillati</taxon>
        <taxon>Actinomycetota</taxon>
        <taxon>Actinomycetes</taxon>
        <taxon>Streptosporangiales</taxon>
        <taxon>Thermomonosporaceae</taxon>
        <taxon>Actinoallomurus</taxon>
    </lineage>
</organism>
<keyword evidence="4" id="KW-0804">Transcription</keyword>
<accession>A0A543CIM1</accession>
<dbReference type="InterPro" id="IPR003018">
    <property type="entry name" value="GAF"/>
</dbReference>
<evidence type="ECO:0000256" key="1">
    <source>
        <dbReference type="ARBA" id="ARBA00022679"/>
    </source>
</evidence>
<keyword evidence="2" id="KW-0418">Kinase</keyword>
<dbReference type="EMBL" id="VFOZ01000001">
    <property type="protein sequence ID" value="TQL96946.1"/>
    <property type="molecule type" value="Genomic_DNA"/>
</dbReference>
<dbReference type="InterPro" id="IPR012074">
    <property type="entry name" value="GAF_ANTAR"/>
</dbReference>
<name>A0A543CIM1_9ACTN</name>
<dbReference type="SMART" id="SM01012">
    <property type="entry name" value="ANTAR"/>
    <property type="match status" value="1"/>
</dbReference>
<dbReference type="PIRSF" id="PIRSF036625">
    <property type="entry name" value="GAF_ANTAR"/>
    <property type="match status" value="1"/>
</dbReference>
<dbReference type="GO" id="GO:0003723">
    <property type="term" value="F:RNA binding"/>
    <property type="evidence" value="ECO:0007669"/>
    <property type="project" value="InterPro"/>
</dbReference>
<comment type="caution">
    <text evidence="6">The sequence shown here is derived from an EMBL/GenBank/DDBJ whole genome shotgun (WGS) entry which is preliminary data.</text>
</comment>
<gene>
    <name evidence="6" type="ORF">FB559_2499</name>
</gene>
<evidence type="ECO:0000313" key="6">
    <source>
        <dbReference type="EMBL" id="TQL96946.1"/>
    </source>
</evidence>
<evidence type="ECO:0000259" key="5">
    <source>
        <dbReference type="PROSITE" id="PS50921"/>
    </source>
</evidence>
<dbReference type="AlphaFoldDB" id="A0A543CIM1"/>
<dbReference type="Pfam" id="PF13185">
    <property type="entry name" value="GAF_2"/>
    <property type="match status" value="1"/>
</dbReference>
<reference evidence="6 7" key="1">
    <citation type="submission" date="2019-06" db="EMBL/GenBank/DDBJ databases">
        <title>Sequencing the genomes of 1000 actinobacteria strains.</title>
        <authorList>
            <person name="Klenk H.-P."/>
        </authorList>
    </citation>
    <scope>NUCLEOTIDE SEQUENCE [LARGE SCALE GENOMIC DNA]</scope>
    <source>
        <strain evidence="6 7">DSM 102200</strain>
    </source>
</reference>
<proteinExistence type="predicted"/>
<evidence type="ECO:0000256" key="3">
    <source>
        <dbReference type="ARBA" id="ARBA00023015"/>
    </source>
</evidence>